<comment type="catalytic activity">
    <reaction evidence="71">
        <text>(2E)-decenoyl-[ACP] + NADPH + H(+) = decanoyl-[ACP] + NADP(+)</text>
        <dbReference type="Rhea" id="RHEA:41864"/>
        <dbReference type="Rhea" id="RHEA-COMP:9639"/>
        <dbReference type="Rhea" id="RHEA-COMP:9640"/>
        <dbReference type="ChEBI" id="CHEBI:15378"/>
        <dbReference type="ChEBI" id="CHEBI:57783"/>
        <dbReference type="ChEBI" id="CHEBI:58349"/>
        <dbReference type="ChEBI" id="CHEBI:78467"/>
        <dbReference type="ChEBI" id="CHEBI:78468"/>
    </reaction>
    <physiologicalReaction direction="left-to-right" evidence="71">
        <dbReference type="Rhea" id="RHEA:41865"/>
    </physiologicalReaction>
</comment>
<dbReference type="GO" id="GO:0004313">
    <property type="term" value="F:[acyl-carrier-protein] S-acetyltransferase activity"/>
    <property type="evidence" value="ECO:0007669"/>
    <property type="project" value="UniProtKB-EC"/>
</dbReference>
<dbReference type="Gene3D" id="1.10.1200.10">
    <property type="entry name" value="ACP-like"/>
    <property type="match status" value="1"/>
</dbReference>
<keyword evidence="18" id="KW-0819">tRNA processing</keyword>
<dbReference type="InterPro" id="IPR035587">
    <property type="entry name" value="DUS-like_FMN-bd"/>
</dbReference>
<dbReference type="SUPFAM" id="SSF55048">
    <property type="entry name" value="Probable ACP-binding domain of malonyl-CoA ACP transacylase"/>
    <property type="match status" value="1"/>
</dbReference>
<comment type="catalytic activity">
    <reaction evidence="65">
        <text>decanoyl-[ACP] + malonyl-[ACP] + H(+) = 3-oxododecanoyl-[ACP] + holo-[ACP] + CO2</text>
        <dbReference type="Rhea" id="RHEA:41868"/>
        <dbReference type="Rhea" id="RHEA-COMP:9623"/>
        <dbReference type="Rhea" id="RHEA-COMP:9640"/>
        <dbReference type="Rhea" id="RHEA-COMP:9641"/>
        <dbReference type="Rhea" id="RHEA-COMP:9685"/>
        <dbReference type="ChEBI" id="CHEBI:15378"/>
        <dbReference type="ChEBI" id="CHEBI:16526"/>
        <dbReference type="ChEBI" id="CHEBI:64479"/>
        <dbReference type="ChEBI" id="CHEBI:78449"/>
        <dbReference type="ChEBI" id="CHEBI:78468"/>
        <dbReference type="ChEBI" id="CHEBI:78469"/>
    </reaction>
    <physiologicalReaction direction="left-to-right" evidence="65">
        <dbReference type="Rhea" id="RHEA:41869"/>
    </physiologicalReaction>
</comment>
<proteinExistence type="predicted"/>
<dbReference type="EC" id="2.3.1.38" evidence="9"/>
<dbReference type="InterPro" id="IPR049900">
    <property type="entry name" value="PKS_mFAS_DH"/>
</dbReference>
<evidence type="ECO:0000256" key="48">
    <source>
        <dbReference type="ARBA" id="ARBA00047578"/>
    </source>
</evidence>
<keyword evidence="12" id="KW-0596">Phosphopantetheine</keyword>
<comment type="cofactor">
    <cofactor evidence="1">
        <name>FMN</name>
        <dbReference type="ChEBI" id="CHEBI:58210"/>
    </cofactor>
</comment>
<evidence type="ECO:0000256" key="26">
    <source>
        <dbReference type="ARBA" id="ARBA00023027"/>
    </source>
</evidence>
<dbReference type="Pfam" id="PF21149">
    <property type="entry name" value="FAS_pseudo-KR"/>
    <property type="match status" value="1"/>
</dbReference>
<dbReference type="InterPro" id="IPR018517">
    <property type="entry name" value="tRNA_hU_synthase_CS"/>
</dbReference>
<dbReference type="GO" id="GO:0016297">
    <property type="term" value="F:fatty acyl-[ACP] hydrolase activity"/>
    <property type="evidence" value="ECO:0007669"/>
    <property type="project" value="UniProtKB-EC"/>
</dbReference>
<evidence type="ECO:0000256" key="19">
    <source>
        <dbReference type="ARBA" id="ARBA00022799"/>
    </source>
</evidence>
<evidence type="ECO:0000256" key="68">
    <source>
        <dbReference type="ARBA" id="ARBA00049414"/>
    </source>
</evidence>
<evidence type="ECO:0000256" key="59">
    <source>
        <dbReference type="ARBA" id="ARBA00048571"/>
    </source>
</evidence>
<evidence type="ECO:0000256" key="51">
    <source>
        <dbReference type="ARBA" id="ARBA00047953"/>
    </source>
</evidence>
<dbReference type="Gene3D" id="3.40.50.1820">
    <property type="entry name" value="alpha/beta hydrolase"/>
    <property type="match status" value="2"/>
</dbReference>
<dbReference type="Pfam" id="PF21089">
    <property type="entry name" value="PKS_DH_N"/>
    <property type="match status" value="1"/>
</dbReference>
<dbReference type="InterPro" id="IPR018201">
    <property type="entry name" value="Ketoacyl_synth_AS"/>
</dbReference>
<dbReference type="InterPro" id="IPR050091">
    <property type="entry name" value="PKS_NRPS_Biosynth_Enz"/>
</dbReference>
<evidence type="ECO:0000256" key="28">
    <source>
        <dbReference type="ARBA" id="ARBA00023160"/>
    </source>
</evidence>
<evidence type="ECO:0000256" key="23">
    <source>
        <dbReference type="ARBA" id="ARBA00022898"/>
    </source>
</evidence>
<dbReference type="SUPFAM" id="SSF51395">
    <property type="entry name" value="FMN-linked oxidoreductases"/>
    <property type="match status" value="1"/>
</dbReference>
<dbReference type="InterPro" id="IPR042104">
    <property type="entry name" value="PKS_dehydratase_sf"/>
</dbReference>
<comment type="catalytic activity">
    <reaction evidence="31">
        <text>(3R)-hydroxyoctanoyl-[ACP] = (2E)-octenoyl-[ACP] + H2O</text>
        <dbReference type="Rhea" id="RHEA:41844"/>
        <dbReference type="Rhea" id="RHEA-COMP:9634"/>
        <dbReference type="Rhea" id="RHEA-COMP:9635"/>
        <dbReference type="ChEBI" id="CHEBI:15377"/>
        <dbReference type="ChEBI" id="CHEBI:78461"/>
        <dbReference type="ChEBI" id="CHEBI:78462"/>
    </reaction>
    <physiologicalReaction direction="left-to-right" evidence="31">
        <dbReference type="Rhea" id="RHEA:41845"/>
    </physiologicalReaction>
</comment>
<evidence type="ECO:0000256" key="61">
    <source>
        <dbReference type="ARBA" id="ARBA00048691"/>
    </source>
</evidence>
<evidence type="ECO:0000256" key="8">
    <source>
        <dbReference type="ARBA" id="ARBA00013191"/>
    </source>
</evidence>
<evidence type="ECO:0000256" key="25">
    <source>
        <dbReference type="ARBA" id="ARBA00023002"/>
    </source>
</evidence>
<comment type="catalytic activity">
    <reaction evidence="49">
        <text>(2E)-hexadecenoyl-[ACP] + NADPH + H(+) = hexadecanoyl-[ACP] + NADP(+)</text>
        <dbReference type="Rhea" id="RHEA:41912"/>
        <dbReference type="Rhea" id="RHEA-COMP:9651"/>
        <dbReference type="Rhea" id="RHEA-COMP:9652"/>
        <dbReference type="ChEBI" id="CHEBI:15378"/>
        <dbReference type="ChEBI" id="CHEBI:57783"/>
        <dbReference type="ChEBI" id="CHEBI:58349"/>
        <dbReference type="ChEBI" id="CHEBI:78481"/>
        <dbReference type="ChEBI" id="CHEBI:78483"/>
    </reaction>
    <physiologicalReaction direction="left-to-right" evidence="49">
        <dbReference type="Rhea" id="RHEA:41913"/>
    </physiologicalReaction>
</comment>
<evidence type="ECO:0000259" key="76">
    <source>
        <dbReference type="PROSITE" id="PS52004"/>
    </source>
</evidence>
<evidence type="ECO:0000256" key="9">
    <source>
        <dbReference type="ARBA" id="ARBA00013256"/>
    </source>
</evidence>
<dbReference type="InterPro" id="IPR016035">
    <property type="entry name" value="Acyl_Trfase/lysoPLipase"/>
</dbReference>
<evidence type="ECO:0000256" key="13">
    <source>
        <dbReference type="ARBA" id="ARBA00022516"/>
    </source>
</evidence>
<dbReference type="FunFam" id="3.10.129.110:FF:000002">
    <property type="entry name" value="Fatty acid synthase"/>
    <property type="match status" value="1"/>
</dbReference>
<dbReference type="Gene3D" id="3.40.366.10">
    <property type="entry name" value="Malonyl-Coenzyme A Acyl Carrier Protein, domain 2"/>
    <property type="match status" value="1"/>
</dbReference>
<evidence type="ECO:0000256" key="3">
    <source>
        <dbReference type="ARBA" id="ARBA00012004"/>
    </source>
</evidence>
<dbReference type="Gene3D" id="3.40.47.10">
    <property type="match status" value="1"/>
</dbReference>
<comment type="catalytic activity">
    <reaction evidence="32">
        <text>(3R)-hydroxydodecanoyl-[ACP] = (2E)-dodecenoyl-[ACP] + H2O</text>
        <dbReference type="Rhea" id="RHEA:41876"/>
        <dbReference type="Rhea" id="RHEA-COMP:9642"/>
        <dbReference type="Rhea" id="RHEA-COMP:9643"/>
        <dbReference type="ChEBI" id="CHEBI:15377"/>
        <dbReference type="ChEBI" id="CHEBI:78470"/>
        <dbReference type="ChEBI" id="CHEBI:78472"/>
    </reaction>
    <physiologicalReaction direction="left-to-right" evidence="32">
        <dbReference type="Rhea" id="RHEA:41877"/>
    </physiologicalReaction>
</comment>
<feature type="active site" description="Proton acceptor; for dehydratase activity" evidence="73">
    <location>
        <position position="878"/>
    </location>
</feature>
<feature type="domain" description="Ketosynthase family 3 (KS3)" evidence="76">
    <location>
        <begin position="1"/>
        <end position="406"/>
    </location>
</feature>
<evidence type="ECO:0000256" key="21">
    <source>
        <dbReference type="ARBA" id="ARBA00022832"/>
    </source>
</evidence>
<dbReference type="InterPro" id="IPR006162">
    <property type="entry name" value="Ppantetheine_attach_site"/>
</dbReference>
<evidence type="ECO:0000256" key="54">
    <source>
        <dbReference type="ARBA" id="ARBA00048281"/>
    </source>
</evidence>
<dbReference type="PROSITE" id="PS52004">
    <property type="entry name" value="KS3_2"/>
    <property type="match status" value="1"/>
</dbReference>
<dbReference type="SUPFAM" id="SSF50129">
    <property type="entry name" value="GroES-like"/>
    <property type="match status" value="1"/>
</dbReference>
<comment type="catalytic activity">
    <reaction evidence="69">
        <text>3-oxooctanoyl-[ACP] + NADPH + H(+) = (3R)-hydroxyoctanoyl-[ACP] + NADP(+)</text>
        <dbReference type="Rhea" id="RHEA:41840"/>
        <dbReference type="Rhea" id="RHEA-COMP:9633"/>
        <dbReference type="Rhea" id="RHEA-COMP:9634"/>
        <dbReference type="ChEBI" id="CHEBI:15378"/>
        <dbReference type="ChEBI" id="CHEBI:57783"/>
        <dbReference type="ChEBI" id="CHEBI:58349"/>
        <dbReference type="ChEBI" id="CHEBI:78460"/>
        <dbReference type="ChEBI" id="CHEBI:78461"/>
    </reaction>
    <physiologicalReaction direction="left-to-right" evidence="69">
        <dbReference type="Rhea" id="RHEA:41841"/>
    </physiologicalReaction>
</comment>
<evidence type="ECO:0000256" key="37">
    <source>
        <dbReference type="ARBA" id="ARBA00023399"/>
    </source>
</evidence>
<keyword evidence="16" id="KW-0288">FMN</keyword>
<keyword evidence="26" id="KW-0520">NAD</keyword>
<evidence type="ECO:0000256" key="10">
    <source>
        <dbReference type="ARBA" id="ARBA00013258"/>
    </source>
</evidence>
<dbReference type="EC" id="2.3.1.39" evidence="10"/>
<comment type="catalytic activity">
    <reaction evidence="56">
        <text>holo-[ACP] + malonyl-CoA = malonyl-[ACP] + CoA</text>
        <dbReference type="Rhea" id="RHEA:41792"/>
        <dbReference type="Rhea" id="RHEA-COMP:9623"/>
        <dbReference type="Rhea" id="RHEA-COMP:9685"/>
        <dbReference type="ChEBI" id="CHEBI:57287"/>
        <dbReference type="ChEBI" id="CHEBI:57384"/>
        <dbReference type="ChEBI" id="CHEBI:64479"/>
        <dbReference type="ChEBI" id="CHEBI:78449"/>
        <dbReference type="EC" id="2.3.1.39"/>
    </reaction>
    <physiologicalReaction direction="left-to-right" evidence="56">
        <dbReference type="Rhea" id="RHEA:41793"/>
    </physiologicalReaction>
</comment>
<evidence type="ECO:0000256" key="47">
    <source>
        <dbReference type="ARBA" id="ARBA00047500"/>
    </source>
</evidence>
<feature type="domain" description="PKS/mFAS DH" evidence="77">
    <location>
        <begin position="837"/>
        <end position="1111"/>
    </location>
</feature>
<dbReference type="InterPro" id="IPR032821">
    <property type="entry name" value="PKS_assoc"/>
</dbReference>
<comment type="catalytic activity">
    <reaction evidence="45">
        <text>3-oxodecanoyl-[ACP] + NADPH + H(+) = (3R)-hydroxydecanoyl-[ACP] + NADP(+)</text>
        <dbReference type="Rhea" id="RHEA:41856"/>
        <dbReference type="Rhea" id="RHEA-COMP:9637"/>
        <dbReference type="Rhea" id="RHEA-COMP:9638"/>
        <dbReference type="ChEBI" id="CHEBI:15378"/>
        <dbReference type="ChEBI" id="CHEBI:57783"/>
        <dbReference type="ChEBI" id="CHEBI:58349"/>
        <dbReference type="ChEBI" id="CHEBI:78464"/>
        <dbReference type="ChEBI" id="CHEBI:78466"/>
    </reaction>
    <physiologicalReaction direction="left-to-right" evidence="45">
        <dbReference type="Rhea" id="RHEA:41857"/>
    </physiologicalReaction>
</comment>
<name>A0A7L4DVC4_9AVES</name>
<evidence type="ECO:0000256" key="6">
    <source>
        <dbReference type="ARBA" id="ARBA00012948"/>
    </source>
</evidence>
<comment type="catalytic activity">
    <reaction evidence="36">
        <text>(3R)-hydroxytetradecanoyl-[ACP] = (2E)-tetradecenoyl-[ACP] + H2O</text>
        <dbReference type="Rhea" id="RHEA:41892"/>
        <dbReference type="Rhea" id="RHEA-COMP:9646"/>
        <dbReference type="Rhea" id="RHEA-COMP:9647"/>
        <dbReference type="ChEBI" id="CHEBI:15377"/>
        <dbReference type="ChEBI" id="CHEBI:78474"/>
        <dbReference type="ChEBI" id="CHEBI:78475"/>
    </reaction>
    <physiologicalReaction direction="left-to-right" evidence="36">
        <dbReference type="Rhea" id="RHEA:41893"/>
    </physiologicalReaction>
</comment>
<dbReference type="PROSITE" id="PS01136">
    <property type="entry name" value="UPF0034"/>
    <property type="match status" value="1"/>
</dbReference>
<dbReference type="InterPro" id="IPR049391">
    <property type="entry name" value="FAS_pseudo-KR"/>
</dbReference>
<dbReference type="FunFam" id="3.40.366.10:FF:000005">
    <property type="entry name" value="Fatty acid synthase"/>
    <property type="match status" value="1"/>
</dbReference>
<dbReference type="Gene3D" id="3.40.50.150">
    <property type="entry name" value="Vaccinia Virus protein VP39"/>
    <property type="match status" value="1"/>
</dbReference>
<dbReference type="InterPro" id="IPR013149">
    <property type="entry name" value="ADH-like_C"/>
</dbReference>
<dbReference type="FunFam" id="3.40.50.720:FF:000249">
    <property type="entry name" value="Fatty acid synthase"/>
    <property type="match status" value="1"/>
</dbReference>
<evidence type="ECO:0000256" key="35">
    <source>
        <dbReference type="ARBA" id="ARBA00023394"/>
    </source>
</evidence>
<dbReference type="InterPro" id="IPR020806">
    <property type="entry name" value="PKS_PP-bd"/>
</dbReference>
<comment type="catalytic activity">
    <reaction evidence="70">
        <text>butanoyl-[ACP] + malonyl-[ACP] + H(+) = 3-oxohexanoyl-[ACP] + holo-[ACP] + CO2</text>
        <dbReference type="Rhea" id="RHEA:41820"/>
        <dbReference type="Rhea" id="RHEA-COMP:9623"/>
        <dbReference type="Rhea" id="RHEA-COMP:9628"/>
        <dbReference type="Rhea" id="RHEA-COMP:9629"/>
        <dbReference type="Rhea" id="RHEA-COMP:9685"/>
        <dbReference type="ChEBI" id="CHEBI:15378"/>
        <dbReference type="ChEBI" id="CHEBI:16526"/>
        <dbReference type="ChEBI" id="CHEBI:64479"/>
        <dbReference type="ChEBI" id="CHEBI:78449"/>
        <dbReference type="ChEBI" id="CHEBI:78454"/>
        <dbReference type="ChEBI" id="CHEBI:78456"/>
    </reaction>
    <physiologicalReaction direction="left-to-right" evidence="70">
        <dbReference type="Rhea" id="RHEA:41821"/>
    </physiologicalReaction>
</comment>
<sequence>MEDVVIAGISGRLPESENLQEFWENLISGVDMVTEDDRRWKPGIYGLPKRNGKLKDLSKFDASFFGVHPRQAHMMDPQMRLLLEVSCEAILDGGITPATLCGTDTGVWIGCSGSETGEALSQDPEEILGYSMIGCQRAMFANRISYFYDLKGPSMTIDTACSSSLVALENAYQAIRRGQCSAALVGGVNLLLKPCSSLQFMKLGMLSPGGACKAFDASGDGYCRSEAAVVALLTKRSMAKRIYATIVGAGTNTDGFKEQGVTFPSGDMQRQLVISLHRECGINPREVEFVEAHGTGTKVGDPEELNGIVSAFCQSEREPLLIGSVKSNMGHAEPASGLAGLAKVILSLEHGMWAPNLHFDTPNPDIPALQDGTLEVVCKPTPVKGGLVSINSFGFGGANAHIILRPNENKCQPLETCNMPRVVQICGRTQEAVEILIQESRKHGGCSPFVSLLNEISAIPVSSMPYRGYTLVGTESDIKEVQQVQASGRPLWYICSGMGTQWKDMGLSLMKLDLFRQSILRSDEALKNTGLKVSDLLLHADENTFDDIVHAFVGLAAIQIAQIDMLKSAGLQPDGILGHSVGEVVCGYADNSLSHEEAILAAYWRGQCVKEAKLPPGGMAAVGLTWEECQQCCPPNVVPACHNSEDTVTVSGPLDAVNEFVAKLKKDGVFAKEVRSAGVAFHSYYMASIGPVLLSALKKVIPHPKPRSARWISTSIPESQWQSELARNSSAEYYVNNLVNPVLFHEGLKHIPENAVVVEIAPHALLQAILRRTLKPTCTILPLMKKEQKNNLEFFLTQIGKIHLTGLSVLGNNLFPLVEYPVPVGTPLISPYIKWDHSQDWDVVKAEDFAAGSKGSPAASVYNIDVSPGSPDHYLVGHCIDGRVLYPATGYLVLAWRALARSLGMVMEQMAVMFEEVTIHQATILPKKGSVKLEVRLMPASHCFEVSGNGNLAVSGKISLLENTSLKNFHNQPVEFQTQVDMSSKSGLLKEDIYQELHLRGYNYGPTFQGLLECNSEASTGKVLWNGNWVTFLDTLLHMIILAETGRSLRLPTRIRSVCIDPVLHQERVCQYQDNVEALDVVADHCLNSVKAGGVQINGLHASVAPRRQQERIPPTLEKFCFVPYTESNCLSSSVHLHAYLEHCKELMQNLQAKMAVHGVKLVIPGLENAVAVAESSPIQKGLQHILAEMCSLELNGNLYSELEQIVTQEKMHFQDDPLLNGLLDSSELKTCLDVALENMISHRMKIVEALAGSGRLFFRVRSILNTQPLLQVEYIATDHILKALSANETELQDAGVSFSQWDPSSLPSGNLTNADLVVYNCPTSVPENTMEILSNLAAAAKEGGFVLLHTLLKGETLAEIVNFLTNPDLQQKCSFLGEAQWEGLFSKASLNLVAMKKSFFGSVIFLCRRQAPAKTPIFLPIDDSHFKWVESLKEVLADPSEQPVWLTATSCGNSGILGMVNCLHLEAEGHRIRCVFVSNLNPSSAVPPTSLSSLEMQKIVQSDLVMNVYRDGKWGSFRHLPLQQAQPRELTEYAYVNVLTRGDLSSLHWIASPLRHFHATSTVELCKVYYASLNFRDIMLATGKLSPDAIPGNWVLQQCMLGMEFSGRDLAGRRVMGLLPAKGLATVVDCNKRFLWEVPKNWSLEEAASVPVVYATAYYALVVRGGIKKGESILIHSGSGGVGQAAIAIALSMGCRVFATVGSTEKREYLQARFPQLDANSFASSRNTTFEEHILRVTNGKGVNLVLNSLAEEKLQASLRCLARHGRFLEIGKFDLSNNNQLGMALFLKNVAFHGILLDSIFEDGNQEWELVSELLKKGIKDGVVKPLKSTVFSKEEVEAAFRFMAQGKHIGKVMIKVQEEEKEYLLTRSERVKISAISRTSCPPTKSYIITGGLGGFGLELAQWLVERGAKKLILTSRSGIRTGYQAKRVREWKALGIEVLVSTSDVGTLEGTQLLIEEALQLGPVGGIFNLAMVLRDGMIENQTTESFWEVNKPKYSGTLHLDWVTRKKCPNLDYFVVFSSVSCGRGNAGQSNYGFANSTMERICEQRHHDGLPGLAIQWGAIGDVGILQKTMGNRETVVGGTVSQQISSCMEVLDIFLNQPHPVMSSFVLAEKVSAKTEGGSQRDLVEAVSHILGIRDLNSLNDESTLADLGLDSLMGVEVRQTLERDYDIVMTMREIRPLTIKKLRELSSKSRTEELKPSQLMKTVPGEPPKLDLNNLLVNPEGPTITRLNDVQSTERPLFLVHPIEGSIAIFYTLASGLRMPCYGFQCTKASPLDSIQSLAAYYIHCMKQIQPEGPYRIAGYSFGACVAFEMCSQLQAQQNASHALNSLFLFDGSHSFVAAYTQSYRAKLAQGNEAALETEALGVFIQQFIGIEYSKLLEILLPLKDLEARANAAADLITQIHTNINHEALSFAATSFYYKLKAADKYIPESKYHGNVTLMRAESNNEYEDGLGEDYGLSEVCDGKVTVHTIEGDHRTLLEGDGVESIIGVIHSSLAEPRFCANDPEVFVQAALLAQDYCDAIDLNLGCPQMIAKRGHYGAFLQEEWDLLQRMILLANEKLSVPITCKIRVFPEIAKTVKYAQMLEKAGCQLLTVHGRTKEQKGPLAGVASWEHIQAVRKAVSIPVFANGNIQCLSDVEECIRKTGVHGVMTAEGNLHNPALFEGRNPLVWEMAEEYLEIVQKYPCPLSYVRAHLFKLWHHTLQVYQQLREELAKVKTLEGIVDVNRELKLRCQEEIANQKEGEKPKEGLPFFHWICQPYIRPGPKERCKENEASGTEKGVRGKRALEEEEDGHSELLSKNKQKKKLRNPNKSFDPSLKPKYAKCDQCGNPKGNKCVFSMCRGCCKKRAFKETADCPGHGLLFKTKYEKSLSWQSSQRVIQTPELSRRDVDVGETAVLEEAGDRTV</sequence>
<comment type="catalytic activity">
    <reaction evidence="53">
        <text>hexadecanoyl-[ACP] + malonyl-[ACP] + H(+) = 3-oxooctadecanoyl-[ACP] + holo-[ACP] + CO2</text>
        <dbReference type="Rhea" id="RHEA:41916"/>
        <dbReference type="Rhea" id="RHEA-COMP:9623"/>
        <dbReference type="Rhea" id="RHEA-COMP:9652"/>
        <dbReference type="Rhea" id="RHEA-COMP:9653"/>
        <dbReference type="Rhea" id="RHEA-COMP:9685"/>
        <dbReference type="ChEBI" id="CHEBI:15378"/>
        <dbReference type="ChEBI" id="CHEBI:16526"/>
        <dbReference type="ChEBI" id="CHEBI:64479"/>
        <dbReference type="ChEBI" id="CHEBI:78449"/>
        <dbReference type="ChEBI" id="CHEBI:78483"/>
        <dbReference type="ChEBI" id="CHEBI:78487"/>
    </reaction>
    <physiologicalReaction direction="left-to-right" evidence="53">
        <dbReference type="Rhea" id="RHEA:41917"/>
    </physiologicalReaction>
</comment>
<dbReference type="SUPFAM" id="SSF47336">
    <property type="entry name" value="ACP-like"/>
    <property type="match status" value="1"/>
</dbReference>
<evidence type="ECO:0000256" key="45">
    <source>
        <dbReference type="ARBA" id="ARBA00047440"/>
    </source>
</evidence>
<dbReference type="GO" id="GO:0005737">
    <property type="term" value="C:cytoplasm"/>
    <property type="evidence" value="ECO:0007669"/>
    <property type="project" value="TreeGrafter"/>
</dbReference>
<feature type="region of interest" description="C-terminal hotdog fold" evidence="73">
    <location>
        <begin position="985"/>
        <end position="1111"/>
    </location>
</feature>
<comment type="catalytic activity">
    <reaction evidence="52">
        <text>acetyl-[ACP] + malonyl-[ACP] + H(+) = 3-oxobutanoyl-[ACP] + holo-[ACP] + CO2</text>
        <dbReference type="Rhea" id="RHEA:41800"/>
        <dbReference type="Rhea" id="RHEA-COMP:9621"/>
        <dbReference type="Rhea" id="RHEA-COMP:9623"/>
        <dbReference type="Rhea" id="RHEA-COMP:9625"/>
        <dbReference type="Rhea" id="RHEA-COMP:9685"/>
        <dbReference type="ChEBI" id="CHEBI:15378"/>
        <dbReference type="ChEBI" id="CHEBI:16526"/>
        <dbReference type="ChEBI" id="CHEBI:64479"/>
        <dbReference type="ChEBI" id="CHEBI:78446"/>
        <dbReference type="ChEBI" id="CHEBI:78449"/>
        <dbReference type="ChEBI" id="CHEBI:78450"/>
    </reaction>
    <physiologicalReaction direction="left-to-right" evidence="52">
        <dbReference type="Rhea" id="RHEA:41801"/>
    </physiologicalReaction>
</comment>
<dbReference type="InterPro" id="IPR020843">
    <property type="entry name" value="ER"/>
</dbReference>
<comment type="catalytic activity">
    <reaction evidence="59">
        <text>3-oxohexanoyl-[ACP] + NADPH + H(+) = (3R)-hydroxyhexanoyl-[ACP] + NADP(+)</text>
        <dbReference type="Rhea" id="RHEA:41824"/>
        <dbReference type="Rhea" id="RHEA-COMP:9629"/>
        <dbReference type="Rhea" id="RHEA-COMP:9630"/>
        <dbReference type="ChEBI" id="CHEBI:15378"/>
        <dbReference type="ChEBI" id="CHEBI:57783"/>
        <dbReference type="ChEBI" id="CHEBI:58349"/>
        <dbReference type="ChEBI" id="CHEBI:78456"/>
        <dbReference type="ChEBI" id="CHEBI:78457"/>
    </reaction>
    <physiologicalReaction direction="left-to-right" evidence="59">
        <dbReference type="Rhea" id="RHEA:41825"/>
    </physiologicalReaction>
</comment>
<evidence type="ECO:0000256" key="33">
    <source>
        <dbReference type="ARBA" id="ARBA00023373"/>
    </source>
</evidence>
<evidence type="ECO:0000256" key="20">
    <source>
        <dbReference type="ARBA" id="ARBA00022801"/>
    </source>
</evidence>
<dbReference type="InterPro" id="IPR020807">
    <property type="entry name" value="PKS_DH"/>
</dbReference>
<dbReference type="PROSITE" id="PS00012">
    <property type="entry name" value="PHOSPHOPANTETHEINE"/>
    <property type="match status" value="1"/>
</dbReference>
<dbReference type="FunFam" id="3.90.180.10:FF:000015">
    <property type="entry name" value="Fatty acid synthase"/>
    <property type="match status" value="1"/>
</dbReference>
<keyword evidence="21" id="KW-0276">Fatty acid metabolism</keyword>
<evidence type="ECO:0000259" key="75">
    <source>
        <dbReference type="PROSITE" id="PS50075"/>
    </source>
</evidence>
<dbReference type="SUPFAM" id="SSF53474">
    <property type="entry name" value="alpha/beta-Hydrolases"/>
    <property type="match status" value="1"/>
</dbReference>
<dbReference type="Pfam" id="PF16197">
    <property type="entry name" value="KAsynt_C_assoc"/>
    <property type="match status" value="1"/>
</dbReference>
<comment type="catalytic activity">
    <reaction evidence="67">
        <text>3-oxododecanoyl-[ACP] + NADPH + H(+) = (3R)-hydroxydodecanoyl-[ACP] + NADP(+)</text>
        <dbReference type="Rhea" id="RHEA:41872"/>
        <dbReference type="Rhea" id="RHEA-COMP:9641"/>
        <dbReference type="Rhea" id="RHEA-COMP:9642"/>
        <dbReference type="ChEBI" id="CHEBI:15378"/>
        <dbReference type="ChEBI" id="CHEBI:57783"/>
        <dbReference type="ChEBI" id="CHEBI:58349"/>
        <dbReference type="ChEBI" id="CHEBI:78469"/>
        <dbReference type="ChEBI" id="CHEBI:78470"/>
    </reaction>
    <physiologicalReaction direction="left-to-right" evidence="67">
        <dbReference type="Rhea" id="RHEA:41873"/>
    </physiologicalReaction>
</comment>
<dbReference type="GO" id="GO:0050660">
    <property type="term" value="F:flavin adenine dinucleotide binding"/>
    <property type="evidence" value="ECO:0007669"/>
    <property type="project" value="InterPro"/>
</dbReference>
<dbReference type="InterPro" id="IPR036291">
    <property type="entry name" value="NAD(P)-bd_dom_sf"/>
</dbReference>
<evidence type="ECO:0000256" key="18">
    <source>
        <dbReference type="ARBA" id="ARBA00022694"/>
    </source>
</evidence>
<dbReference type="InterPro" id="IPR016039">
    <property type="entry name" value="Thiolase-like"/>
</dbReference>
<dbReference type="FunFam" id="1.10.1200.10:FF:000013">
    <property type="entry name" value="Fatty acid synthase"/>
    <property type="match status" value="1"/>
</dbReference>
<dbReference type="Gene3D" id="3.10.129.110">
    <property type="entry name" value="Polyketide synthase dehydratase"/>
    <property type="match status" value="1"/>
</dbReference>
<evidence type="ECO:0000256" key="57">
    <source>
        <dbReference type="ARBA" id="ARBA00048420"/>
    </source>
</evidence>
<evidence type="ECO:0000256" key="65">
    <source>
        <dbReference type="ARBA" id="ARBA00049109"/>
    </source>
</evidence>
<evidence type="ECO:0000256" key="29">
    <source>
        <dbReference type="ARBA" id="ARBA00023239"/>
    </source>
</evidence>
<dbReference type="CDD" id="cd08954">
    <property type="entry name" value="KR_1_FAS_SDR_x"/>
    <property type="match status" value="1"/>
</dbReference>
<evidence type="ECO:0000256" key="5">
    <source>
        <dbReference type="ARBA" id="ARBA00012873"/>
    </source>
</evidence>
<evidence type="ECO:0000256" key="53">
    <source>
        <dbReference type="ARBA" id="ARBA00048051"/>
    </source>
</evidence>
<dbReference type="InterPro" id="IPR011032">
    <property type="entry name" value="GroES-like_sf"/>
</dbReference>
<comment type="catalytic activity">
    <reaction evidence="34">
        <text>(3R)-hydroxydecanoyl-[ACP] = (2E)-decenoyl-[ACP] + H2O</text>
        <dbReference type="Rhea" id="RHEA:41860"/>
        <dbReference type="Rhea" id="RHEA-COMP:9638"/>
        <dbReference type="Rhea" id="RHEA-COMP:9639"/>
        <dbReference type="ChEBI" id="CHEBI:15377"/>
        <dbReference type="ChEBI" id="CHEBI:78466"/>
        <dbReference type="ChEBI" id="CHEBI:78467"/>
    </reaction>
    <physiologicalReaction direction="left-to-right" evidence="34">
        <dbReference type="Rhea" id="RHEA:41861"/>
    </physiologicalReaction>
</comment>
<comment type="catalytic activity">
    <reaction evidence="43">
        <text>hexanoyl-[ACP] + malonyl-[ACP] + H(+) = 3-oxooctanoyl-[ACP] + holo-[ACP] + CO2</text>
        <dbReference type="Rhea" id="RHEA:41836"/>
        <dbReference type="Rhea" id="RHEA-COMP:9623"/>
        <dbReference type="Rhea" id="RHEA-COMP:9632"/>
        <dbReference type="Rhea" id="RHEA-COMP:9633"/>
        <dbReference type="Rhea" id="RHEA-COMP:9685"/>
        <dbReference type="ChEBI" id="CHEBI:15378"/>
        <dbReference type="ChEBI" id="CHEBI:16526"/>
        <dbReference type="ChEBI" id="CHEBI:64479"/>
        <dbReference type="ChEBI" id="CHEBI:78449"/>
        <dbReference type="ChEBI" id="CHEBI:78459"/>
        <dbReference type="ChEBI" id="CHEBI:78460"/>
    </reaction>
    <physiologicalReaction direction="left-to-right" evidence="43">
        <dbReference type="Rhea" id="RHEA:41837"/>
    </physiologicalReaction>
</comment>
<evidence type="ECO:0000256" key="14">
    <source>
        <dbReference type="ARBA" id="ARBA00022553"/>
    </source>
</evidence>
<dbReference type="EC" id="1.3.1.39" evidence="3"/>
<comment type="pathway">
    <text evidence="2">Lipid metabolism; fatty acid biosynthesis.</text>
</comment>
<comment type="catalytic activity">
    <reaction evidence="50">
        <text>(2E)-hexenoyl-[ACP] + NADPH + H(+) = hexanoyl-[ACP] + NADP(+)</text>
        <dbReference type="Rhea" id="RHEA:41832"/>
        <dbReference type="Rhea" id="RHEA-COMP:9631"/>
        <dbReference type="Rhea" id="RHEA-COMP:9632"/>
        <dbReference type="ChEBI" id="CHEBI:15378"/>
        <dbReference type="ChEBI" id="CHEBI:57783"/>
        <dbReference type="ChEBI" id="CHEBI:58349"/>
        <dbReference type="ChEBI" id="CHEBI:78458"/>
        <dbReference type="ChEBI" id="CHEBI:78459"/>
    </reaction>
    <physiologicalReaction direction="left-to-right" evidence="50">
        <dbReference type="Rhea" id="RHEA:41833"/>
    </physiologicalReaction>
</comment>
<evidence type="ECO:0000256" key="73">
    <source>
        <dbReference type="PROSITE-ProRule" id="PRU01363"/>
    </source>
</evidence>
<evidence type="ECO:0000256" key="15">
    <source>
        <dbReference type="ARBA" id="ARBA00022630"/>
    </source>
</evidence>
<keyword evidence="17" id="KW-0808">Transferase</keyword>
<evidence type="ECO:0000256" key="31">
    <source>
        <dbReference type="ARBA" id="ARBA00023332"/>
    </source>
</evidence>
<feature type="domain" description="Carrier" evidence="75">
    <location>
        <begin position="2121"/>
        <end position="2201"/>
    </location>
</feature>
<dbReference type="InterPro" id="IPR029058">
    <property type="entry name" value="AB_hydrolase_fold"/>
</dbReference>
<evidence type="ECO:0000256" key="38">
    <source>
        <dbReference type="ARBA" id="ARBA00023401"/>
    </source>
</evidence>
<comment type="catalytic activity">
    <reaction evidence="55">
        <text>tetradecanoyl-[ACP] + H2O = tetradecanoate + holo-[ACP] + H(+)</text>
        <dbReference type="Rhea" id="RHEA:30123"/>
        <dbReference type="Rhea" id="RHEA-COMP:9648"/>
        <dbReference type="Rhea" id="RHEA-COMP:9685"/>
        <dbReference type="ChEBI" id="CHEBI:15377"/>
        <dbReference type="ChEBI" id="CHEBI:15378"/>
        <dbReference type="ChEBI" id="CHEBI:30807"/>
        <dbReference type="ChEBI" id="CHEBI:64479"/>
        <dbReference type="ChEBI" id="CHEBI:78477"/>
        <dbReference type="EC" id="3.1.2.14"/>
    </reaction>
    <physiologicalReaction direction="left-to-right" evidence="55">
        <dbReference type="Rhea" id="RHEA:30124"/>
    </physiologicalReaction>
</comment>
<evidence type="ECO:0000256" key="52">
    <source>
        <dbReference type="ARBA" id="ARBA00047961"/>
    </source>
</evidence>
<dbReference type="Pfam" id="PF08659">
    <property type="entry name" value="KR"/>
    <property type="match status" value="1"/>
</dbReference>
<keyword evidence="23" id="KW-0663">Pyridoxal phosphate</keyword>
<feature type="region of interest" description="N-terminal hotdog fold" evidence="73">
    <location>
        <begin position="837"/>
        <end position="967"/>
    </location>
</feature>
<evidence type="ECO:0000256" key="56">
    <source>
        <dbReference type="ARBA" id="ARBA00048404"/>
    </source>
</evidence>
<dbReference type="InterPro" id="IPR049552">
    <property type="entry name" value="PKS_DH_N"/>
</dbReference>
<comment type="catalytic activity">
    <reaction evidence="66">
        <text>(2E)-tetradecenoyl-[ACP] + NADPH + H(+) = tetradecanoyl-[ACP] + NADP(+)</text>
        <dbReference type="Rhea" id="RHEA:41896"/>
        <dbReference type="Rhea" id="RHEA-COMP:9647"/>
        <dbReference type="Rhea" id="RHEA-COMP:9648"/>
        <dbReference type="ChEBI" id="CHEBI:15378"/>
        <dbReference type="ChEBI" id="CHEBI:57783"/>
        <dbReference type="ChEBI" id="CHEBI:58349"/>
        <dbReference type="ChEBI" id="CHEBI:78475"/>
        <dbReference type="ChEBI" id="CHEBI:78477"/>
    </reaction>
    <physiologicalReaction direction="left-to-right" evidence="66">
        <dbReference type="Rhea" id="RHEA:41897"/>
    </physiologicalReaction>
</comment>
<feature type="active site" description="Proton donor; for dehydratase activity" evidence="73">
    <location>
        <position position="1034"/>
    </location>
</feature>
<dbReference type="GO" id="GO:0031177">
    <property type="term" value="F:phosphopantetheine binding"/>
    <property type="evidence" value="ECO:0007669"/>
    <property type="project" value="InterPro"/>
</dbReference>
<dbReference type="GO" id="GO:0004316">
    <property type="term" value="F:3-oxoacyl-[acyl-carrier-protein] reductase (NADPH) activity"/>
    <property type="evidence" value="ECO:0007669"/>
    <property type="project" value="UniProtKB-EC"/>
</dbReference>
<keyword evidence="30" id="KW-0511">Multifunctional enzyme</keyword>
<evidence type="ECO:0000256" key="64">
    <source>
        <dbReference type="ARBA" id="ARBA00049019"/>
    </source>
</evidence>
<evidence type="ECO:0000256" key="7">
    <source>
        <dbReference type="ARBA" id="ARBA00013167"/>
    </source>
</evidence>
<comment type="catalytic activity">
    <reaction evidence="57">
        <text>(2E)-octenoyl-[ACP] + NADPH + H(+) = octanoyl-[ACP] + NADP(+)</text>
        <dbReference type="Rhea" id="RHEA:41848"/>
        <dbReference type="Rhea" id="RHEA-COMP:9635"/>
        <dbReference type="Rhea" id="RHEA-COMP:9636"/>
        <dbReference type="ChEBI" id="CHEBI:15378"/>
        <dbReference type="ChEBI" id="CHEBI:57783"/>
        <dbReference type="ChEBI" id="CHEBI:58349"/>
        <dbReference type="ChEBI" id="CHEBI:78462"/>
        <dbReference type="ChEBI" id="CHEBI:78463"/>
    </reaction>
    <physiologicalReaction direction="left-to-right" evidence="57">
        <dbReference type="Rhea" id="RHEA:41849"/>
    </physiologicalReaction>
</comment>
<dbReference type="FunFam" id="3.40.47.10:FF:000033">
    <property type="entry name" value="Fatty acid synthase"/>
    <property type="match status" value="1"/>
</dbReference>
<evidence type="ECO:0000256" key="2">
    <source>
        <dbReference type="ARBA" id="ARBA00005194"/>
    </source>
</evidence>
<evidence type="ECO:0000256" key="66">
    <source>
        <dbReference type="ARBA" id="ARBA00049171"/>
    </source>
</evidence>
<keyword evidence="14" id="KW-0597">Phosphoprotein</keyword>
<dbReference type="GO" id="GO:0019171">
    <property type="term" value="F:(3R)-hydroxyacyl-[acyl-carrier-protein] dehydratase activity"/>
    <property type="evidence" value="ECO:0007669"/>
    <property type="project" value="UniProtKB-EC"/>
</dbReference>
<dbReference type="FunFam" id="3.40.50.720:FF:000209">
    <property type="entry name" value="Polyketide synthase Pks12"/>
    <property type="match status" value="1"/>
</dbReference>
<dbReference type="EMBL" id="VZZY01025234">
    <property type="protein sequence ID" value="NXW66345.1"/>
    <property type="molecule type" value="Genomic_DNA"/>
</dbReference>
<evidence type="ECO:0000256" key="43">
    <source>
        <dbReference type="ARBA" id="ARBA00047394"/>
    </source>
</evidence>
<evidence type="ECO:0000259" key="77">
    <source>
        <dbReference type="PROSITE" id="PS52019"/>
    </source>
</evidence>
<dbReference type="InterPro" id="IPR029063">
    <property type="entry name" value="SAM-dependent_MTases_sf"/>
</dbReference>
<dbReference type="Pfam" id="PF00109">
    <property type="entry name" value="ketoacyl-synt"/>
    <property type="match status" value="1"/>
</dbReference>
<dbReference type="Pfam" id="PF02801">
    <property type="entry name" value="Ketoacyl-synt_C"/>
    <property type="match status" value="1"/>
</dbReference>
<dbReference type="SUPFAM" id="SSF53901">
    <property type="entry name" value="Thiolase-like"/>
    <property type="match status" value="1"/>
</dbReference>
<comment type="catalytic activity">
    <reaction evidence="42">
        <text>3-oxooctadecanoyl-[ACP] + NADPH + H(+) = (3R)-hydroxyoctadecanoyl-[ACP] + NADP(+)</text>
        <dbReference type="Rhea" id="RHEA:41920"/>
        <dbReference type="Rhea" id="RHEA-COMP:9653"/>
        <dbReference type="Rhea" id="RHEA-COMP:9654"/>
        <dbReference type="ChEBI" id="CHEBI:15378"/>
        <dbReference type="ChEBI" id="CHEBI:57783"/>
        <dbReference type="ChEBI" id="CHEBI:58349"/>
        <dbReference type="ChEBI" id="CHEBI:78487"/>
        <dbReference type="ChEBI" id="CHEBI:78488"/>
    </reaction>
    <physiologicalReaction direction="left-to-right" evidence="42">
        <dbReference type="Rhea" id="RHEA:41921"/>
    </physiologicalReaction>
</comment>
<comment type="catalytic activity">
    <reaction evidence="48">
        <text>dodecanoyl-[ACP] + malonyl-[ACP] + H(+) = 3-oxotetradecanoyl-[ACP] + holo-[ACP] + CO2</text>
        <dbReference type="Rhea" id="RHEA:41884"/>
        <dbReference type="Rhea" id="RHEA-COMP:9623"/>
        <dbReference type="Rhea" id="RHEA-COMP:9644"/>
        <dbReference type="Rhea" id="RHEA-COMP:9645"/>
        <dbReference type="Rhea" id="RHEA-COMP:9685"/>
        <dbReference type="ChEBI" id="CHEBI:15378"/>
        <dbReference type="ChEBI" id="CHEBI:16526"/>
        <dbReference type="ChEBI" id="CHEBI:64479"/>
        <dbReference type="ChEBI" id="CHEBI:65264"/>
        <dbReference type="ChEBI" id="CHEBI:78449"/>
        <dbReference type="ChEBI" id="CHEBI:78473"/>
    </reaction>
    <physiologicalReaction direction="left-to-right" evidence="48">
        <dbReference type="Rhea" id="RHEA:41885"/>
    </physiologicalReaction>
</comment>
<dbReference type="InterPro" id="IPR036736">
    <property type="entry name" value="ACP-like_sf"/>
</dbReference>
<keyword evidence="20" id="KW-0378">Hydrolase</keyword>
<dbReference type="InterPro" id="IPR009081">
    <property type="entry name" value="PP-bd_ACP"/>
</dbReference>
<evidence type="ECO:0000256" key="49">
    <source>
        <dbReference type="ARBA" id="ARBA00047810"/>
    </source>
</evidence>
<evidence type="ECO:0000256" key="50">
    <source>
        <dbReference type="ARBA" id="ARBA00047897"/>
    </source>
</evidence>
<keyword evidence="13" id="KW-0444">Lipid biosynthesis</keyword>
<keyword evidence="25" id="KW-0560">Oxidoreductase</keyword>
<evidence type="ECO:0000256" key="71">
    <source>
        <dbReference type="ARBA" id="ARBA00049521"/>
    </source>
</evidence>
<dbReference type="EC" id="3.1.2.14" evidence="4"/>
<evidence type="ECO:0000256" key="36">
    <source>
        <dbReference type="ARBA" id="ARBA00023398"/>
    </source>
</evidence>
<comment type="function">
    <text evidence="40">Fatty acid synthetase is a multifunctional enzyme that catalyzes the de novo biosynthesis of long-chain saturated fatty acids starting from acetyl-CoA and malonyl-CoA in the presence of NADPH. This multifunctional protein contains 7 catalytic activities and a site for the binding of the prosthetic group 4'-phosphopantetheine of the acyl carrier protein ([ACP]) domain.</text>
</comment>
<dbReference type="Proteomes" id="UP000541249">
    <property type="component" value="Unassembled WGS sequence"/>
</dbReference>
<dbReference type="Gene3D" id="3.40.50.720">
    <property type="entry name" value="NAD(P)-binding Rossmann-like Domain"/>
    <property type="match status" value="1"/>
</dbReference>
<comment type="catalytic activity">
    <reaction evidence="72">
        <text>octanoyl-[ACP] + malonyl-[ACP] + H(+) = 3-oxodecanoyl-[ACP] + holo-[ACP] + CO2</text>
        <dbReference type="Rhea" id="RHEA:41852"/>
        <dbReference type="Rhea" id="RHEA-COMP:9623"/>
        <dbReference type="Rhea" id="RHEA-COMP:9636"/>
        <dbReference type="Rhea" id="RHEA-COMP:9637"/>
        <dbReference type="Rhea" id="RHEA-COMP:9685"/>
        <dbReference type="ChEBI" id="CHEBI:15378"/>
        <dbReference type="ChEBI" id="CHEBI:16526"/>
        <dbReference type="ChEBI" id="CHEBI:64479"/>
        <dbReference type="ChEBI" id="CHEBI:78449"/>
        <dbReference type="ChEBI" id="CHEBI:78463"/>
        <dbReference type="ChEBI" id="CHEBI:78464"/>
    </reaction>
    <physiologicalReaction direction="left-to-right" evidence="72">
        <dbReference type="Rhea" id="RHEA:41853"/>
    </physiologicalReaction>
</comment>
<comment type="catalytic activity">
    <reaction evidence="63">
        <text>3-oxotetradecanoyl-[ACP] + NADPH + H(+) = (3R)-hydroxytetradecanoyl-[ACP] + NADP(+)</text>
        <dbReference type="Rhea" id="RHEA:41888"/>
        <dbReference type="Rhea" id="RHEA-COMP:9645"/>
        <dbReference type="Rhea" id="RHEA-COMP:9646"/>
        <dbReference type="ChEBI" id="CHEBI:15378"/>
        <dbReference type="ChEBI" id="CHEBI:57783"/>
        <dbReference type="ChEBI" id="CHEBI:58349"/>
        <dbReference type="ChEBI" id="CHEBI:78473"/>
        <dbReference type="ChEBI" id="CHEBI:78474"/>
    </reaction>
    <physiologicalReaction direction="left-to-right" evidence="63">
        <dbReference type="Rhea" id="RHEA:41889"/>
    </physiologicalReaction>
</comment>
<dbReference type="SUPFAM" id="SSF53335">
    <property type="entry name" value="S-adenosyl-L-methionine-dependent methyltransferases"/>
    <property type="match status" value="1"/>
</dbReference>
<evidence type="ECO:0000256" key="69">
    <source>
        <dbReference type="ARBA" id="ARBA00049422"/>
    </source>
</evidence>
<dbReference type="Gene3D" id="3.20.20.70">
    <property type="entry name" value="Aldolase class I"/>
    <property type="match status" value="1"/>
</dbReference>
<protein>
    <recommendedName>
        <fullName evidence="11">Fatty acid synthase</fullName>
        <ecNumber evidence="6">1.1.1.100</ecNumber>
        <ecNumber evidence="3">1.3.1.39</ecNumber>
        <ecNumber evidence="9">2.3.1.38</ecNumber>
        <ecNumber evidence="10">2.3.1.39</ecNumber>
        <ecNumber evidence="8">2.3.1.41</ecNumber>
        <ecNumber evidence="5">2.3.1.85</ecNumber>
        <ecNumber evidence="4">3.1.2.14</ecNumber>
        <ecNumber evidence="7">4.2.1.59</ecNumber>
    </recommendedName>
</protein>
<evidence type="ECO:0000256" key="39">
    <source>
        <dbReference type="ARBA" id="ARBA00023402"/>
    </source>
</evidence>
<comment type="catalytic activity">
    <reaction evidence="41">
        <text>acetyl-CoA + n malonyl-CoA + 2n NADPH + 2n H(+) = a long-chain fatty acid + (n+1) CoA + n CO2 + 2n NADP(+).</text>
        <dbReference type="EC" id="2.3.1.85"/>
    </reaction>
</comment>
<dbReference type="InterPro" id="IPR014030">
    <property type="entry name" value="Ketoacyl_synth_N"/>
</dbReference>
<evidence type="ECO:0000256" key="72">
    <source>
        <dbReference type="ARBA" id="ARBA00049533"/>
    </source>
</evidence>
<evidence type="ECO:0000256" key="24">
    <source>
        <dbReference type="ARBA" id="ARBA00022990"/>
    </source>
</evidence>
<keyword evidence="24" id="KW-0007">Acetylation</keyword>
<comment type="catalytic activity">
    <reaction evidence="35">
        <text>a (3R)-hydroxyacyl-[ACP] = a (2E)-enoyl-[ACP] + H2O</text>
        <dbReference type="Rhea" id="RHEA:13097"/>
        <dbReference type="Rhea" id="RHEA-COMP:9925"/>
        <dbReference type="Rhea" id="RHEA-COMP:9945"/>
        <dbReference type="ChEBI" id="CHEBI:15377"/>
        <dbReference type="ChEBI" id="CHEBI:78784"/>
        <dbReference type="ChEBI" id="CHEBI:78827"/>
        <dbReference type="EC" id="4.2.1.59"/>
    </reaction>
    <physiologicalReaction direction="left-to-right" evidence="35">
        <dbReference type="Rhea" id="RHEA:13098"/>
    </physiologicalReaction>
</comment>
<evidence type="ECO:0000256" key="41">
    <source>
        <dbReference type="ARBA" id="ARBA00044883"/>
    </source>
</evidence>
<dbReference type="GO" id="GO:0004314">
    <property type="term" value="F:[acyl-carrier-protein] S-malonyltransferase activity"/>
    <property type="evidence" value="ECO:0007669"/>
    <property type="project" value="UniProtKB-EC"/>
</dbReference>
<dbReference type="SMART" id="SM00823">
    <property type="entry name" value="PKS_PP"/>
    <property type="match status" value="1"/>
</dbReference>
<keyword evidence="19" id="KW-0702">S-nitrosylation</keyword>
<dbReference type="InterPro" id="IPR014031">
    <property type="entry name" value="Ketoacyl_synth_C"/>
</dbReference>
<comment type="catalytic activity">
    <reaction evidence="62">
        <text>hexadecanoyl-[ACP] + H2O = hexadecanoate + holo-[ACP] + H(+)</text>
        <dbReference type="Rhea" id="RHEA:41932"/>
        <dbReference type="Rhea" id="RHEA-COMP:9652"/>
        <dbReference type="Rhea" id="RHEA-COMP:9685"/>
        <dbReference type="ChEBI" id="CHEBI:7896"/>
        <dbReference type="ChEBI" id="CHEBI:15377"/>
        <dbReference type="ChEBI" id="CHEBI:15378"/>
        <dbReference type="ChEBI" id="CHEBI:64479"/>
        <dbReference type="ChEBI" id="CHEBI:78483"/>
        <dbReference type="EC" id="3.1.2.14"/>
    </reaction>
    <physiologicalReaction direction="left-to-right" evidence="62">
        <dbReference type="Rhea" id="RHEA:41933"/>
    </physiologicalReaction>
</comment>
<evidence type="ECO:0000313" key="79">
    <source>
        <dbReference type="Proteomes" id="UP000541249"/>
    </source>
</evidence>
<feature type="non-terminal residue" evidence="78">
    <location>
        <position position="1"/>
    </location>
</feature>
<dbReference type="GO" id="GO:0006633">
    <property type="term" value="P:fatty acid biosynthetic process"/>
    <property type="evidence" value="ECO:0007669"/>
    <property type="project" value="UniProtKB-UniPathway"/>
</dbReference>
<keyword evidence="79" id="KW-1185">Reference proteome</keyword>
<dbReference type="FunFam" id="3.40.50.1820:FF:000105">
    <property type="entry name" value="Fatty acid synthase"/>
    <property type="match status" value="1"/>
</dbReference>
<dbReference type="PROSITE" id="PS50075">
    <property type="entry name" value="CARRIER"/>
    <property type="match status" value="1"/>
</dbReference>
<comment type="catalytic activity">
    <reaction evidence="54">
        <text>(2E)-dodecenoyl-[ACP] + NADPH + H(+) = dodecanoyl-[ACP] + NADP(+)</text>
        <dbReference type="Rhea" id="RHEA:41880"/>
        <dbReference type="Rhea" id="RHEA-COMP:9643"/>
        <dbReference type="Rhea" id="RHEA-COMP:9644"/>
        <dbReference type="ChEBI" id="CHEBI:15378"/>
        <dbReference type="ChEBI" id="CHEBI:57783"/>
        <dbReference type="ChEBI" id="CHEBI:58349"/>
        <dbReference type="ChEBI" id="CHEBI:65264"/>
        <dbReference type="ChEBI" id="CHEBI:78472"/>
    </reaction>
    <physiologicalReaction direction="left-to-right" evidence="54">
        <dbReference type="Rhea" id="RHEA:41881"/>
    </physiologicalReaction>
</comment>
<dbReference type="CDD" id="cd00833">
    <property type="entry name" value="PKS"/>
    <property type="match status" value="1"/>
</dbReference>
<keyword evidence="22" id="KW-0521">NADP</keyword>
<comment type="catalytic activity">
    <reaction evidence="61">
        <text>holo-[ACP] + acetyl-CoA = acetyl-[ACP] + CoA</text>
        <dbReference type="Rhea" id="RHEA:41788"/>
        <dbReference type="Rhea" id="RHEA-COMP:9621"/>
        <dbReference type="Rhea" id="RHEA-COMP:9685"/>
        <dbReference type="ChEBI" id="CHEBI:57287"/>
        <dbReference type="ChEBI" id="CHEBI:57288"/>
        <dbReference type="ChEBI" id="CHEBI:64479"/>
        <dbReference type="ChEBI" id="CHEBI:78446"/>
        <dbReference type="EC" id="2.3.1.38"/>
    </reaction>
    <physiologicalReaction direction="left-to-right" evidence="61">
        <dbReference type="Rhea" id="RHEA:41789"/>
    </physiologicalReaction>
</comment>
<keyword evidence="27" id="KW-0443">Lipid metabolism</keyword>
<dbReference type="SMART" id="SM00825">
    <property type="entry name" value="PKS_KS"/>
    <property type="match status" value="1"/>
</dbReference>
<dbReference type="SMART" id="SM00826">
    <property type="entry name" value="PKS_DH"/>
    <property type="match status" value="1"/>
</dbReference>
<dbReference type="InterPro" id="IPR013968">
    <property type="entry name" value="PKS_KR"/>
</dbReference>
<evidence type="ECO:0000256" key="4">
    <source>
        <dbReference type="ARBA" id="ARBA00012480"/>
    </source>
</evidence>
<dbReference type="GO" id="GO:0004312">
    <property type="term" value="F:fatty acid synthase activity"/>
    <property type="evidence" value="ECO:0007669"/>
    <property type="project" value="UniProtKB-EC"/>
</dbReference>
<evidence type="ECO:0000256" key="60">
    <source>
        <dbReference type="ARBA" id="ARBA00048650"/>
    </source>
</evidence>
<dbReference type="Pfam" id="PF00698">
    <property type="entry name" value="Acyl_transf_1"/>
    <property type="match status" value="1"/>
</dbReference>
<dbReference type="Pfam" id="PF00550">
    <property type="entry name" value="PP-binding"/>
    <property type="match status" value="1"/>
</dbReference>
<evidence type="ECO:0000256" key="30">
    <source>
        <dbReference type="ARBA" id="ARBA00023268"/>
    </source>
</evidence>
<comment type="catalytic activity">
    <reaction evidence="64">
        <text>(2E)-octadecenoyl-[ACP] + NADPH + H(+) = octadecanoyl-[ACP] + NADP(+)</text>
        <dbReference type="Rhea" id="RHEA:41928"/>
        <dbReference type="Rhea" id="RHEA-COMP:9655"/>
        <dbReference type="Rhea" id="RHEA-COMP:9656"/>
        <dbReference type="ChEBI" id="CHEBI:15378"/>
        <dbReference type="ChEBI" id="CHEBI:57783"/>
        <dbReference type="ChEBI" id="CHEBI:58349"/>
        <dbReference type="ChEBI" id="CHEBI:78489"/>
        <dbReference type="ChEBI" id="CHEBI:78495"/>
    </reaction>
    <physiologicalReaction direction="left-to-right" evidence="64">
        <dbReference type="Rhea" id="RHEA:41929"/>
    </physiologicalReaction>
</comment>
<dbReference type="EC" id="2.3.1.85" evidence="5"/>
<keyword evidence="28" id="KW-0275">Fatty acid biosynthesis</keyword>
<dbReference type="Pfam" id="PF01207">
    <property type="entry name" value="Dus"/>
    <property type="match status" value="1"/>
</dbReference>
<dbReference type="GO" id="GO:0141148">
    <property type="term" value="F:enoyl-[acyl-carrier-protein] reductase (NADPH) activity"/>
    <property type="evidence" value="ECO:0007669"/>
    <property type="project" value="UniProtKB-EC"/>
</dbReference>
<comment type="catalytic activity">
    <reaction evidence="47">
        <text>(2E)-butenoyl-[ACP] + NADPH + H(+) = butanoyl-[ACP] + NADP(+)</text>
        <dbReference type="Rhea" id="RHEA:41812"/>
        <dbReference type="Rhea" id="RHEA-COMP:9627"/>
        <dbReference type="Rhea" id="RHEA-COMP:9628"/>
        <dbReference type="ChEBI" id="CHEBI:15378"/>
        <dbReference type="ChEBI" id="CHEBI:57783"/>
        <dbReference type="ChEBI" id="CHEBI:58349"/>
        <dbReference type="ChEBI" id="CHEBI:78453"/>
        <dbReference type="ChEBI" id="CHEBI:78454"/>
    </reaction>
    <physiologicalReaction direction="left-to-right" evidence="47">
        <dbReference type="Rhea" id="RHEA:41813"/>
    </physiologicalReaction>
</comment>
<organism evidence="78 79">
    <name type="scientific">Eurystomus gularis</name>
    <dbReference type="NCBI Taxonomy" id="325343"/>
    <lineage>
        <taxon>Eukaryota</taxon>
        <taxon>Metazoa</taxon>
        <taxon>Chordata</taxon>
        <taxon>Craniata</taxon>
        <taxon>Vertebrata</taxon>
        <taxon>Euteleostomi</taxon>
        <taxon>Archelosauria</taxon>
        <taxon>Archosauria</taxon>
        <taxon>Dinosauria</taxon>
        <taxon>Saurischia</taxon>
        <taxon>Theropoda</taxon>
        <taxon>Coelurosauria</taxon>
        <taxon>Aves</taxon>
        <taxon>Neognathae</taxon>
        <taxon>Neoaves</taxon>
        <taxon>Telluraves</taxon>
        <taxon>Coraciimorphae</taxon>
        <taxon>Coraciiformes</taxon>
        <taxon>Coraciidae</taxon>
        <taxon>Eurystomus</taxon>
    </lineage>
</organism>
<keyword evidence="15" id="KW-0285">Flavoprotein</keyword>
<dbReference type="SMART" id="SM00827">
    <property type="entry name" value="PKS_AT"/>
    <property type="match status" value="1"/>
</dbReference>
<dbReference type="InterPro" id="IPR014043">
    <property type="entry name" value="Acyl_transferase_dom"/>
</dbReference>
<evidence type="ECO:0000256" key="70">
    <source>
        <dbReference type="ARBA" id="ARBA00049449"/>
    </source>
</evidence>
<dbReference type="PROSITE" id="PS52019">
    <property type="entry name" value="PKS_MFAS_DH"/>
    <property type="match status" value="1"/>
</dbReference>
<evidence type="ECO:0000256" key="34">
    <source>
        <dbReference type="ARBA" id="ARBA00023388"/>
    </source>
</evidence>
<evidence type="ECO:0000313" key="78">
    <source>
        <dbReference type="EMBL" id="NXW66345.1"/>
    </source>
</evidence>
<accession>A0A7L4DVC4</accession>
<feature type="non-terminal residue" evidence="78">
    <location>
        <position position="2912"/>
    </location>
</feature>
<dbReference type="FunFam" id="3.40.50.1820:FF:000059">
    <property type="entry name" value="Fatty acid synthase"/>
    <property type="match status" value="1"/>
</dbReference>
<evidence type="ECO:0000256" key="1">
    <source>
        <dbReference type="ARBA" id="ARBA00001917"/>
    </source>
</evidence>
<comment type="catalytic activity">
    <reaction evidence="60">
        <text>a 2,3-saturated acyl-[ACP] + NADP(+) = a (2E)-enoyl-[ACP] + NADPH + H(+)</text>
        <dbReference type="Rhea" id="RHEA:22564"/>
        <dbReference type="Rhea" id="RHEA-COMP:9925"/>
        <dbReference type="Rhea" id="RHEA-COMP:9926"/>
        <dbReference type="ChEBI" id="CHEBI:15378"/>
        <dbReference type="ChEBI" id="CHEBI:57783"/>
        <dbReference type="ChEBI" id="CHEBI:58349"/>
        <dbReference type="ChEBI" id="CHEBI:78784"/>
        <dbReference type="ChEBI" id="CHEBI:78785"/>
        <dbReference type="EC" id="1.3.1.39"/>
    </reaction>
    <physiologicalReaction direction="right-to-left" evidence="60">
        <dbReference type="Rhea" id="RHEA:22566"/>
    </physiologicalReaction>
</comment>
<dbReference type="SMART" id="SM00829">
    <property type="entry name" value="PKS_ER"/>
    <property type="match status" value="1"/>
</dbReference>
<evidence type="ECO:0000256" key="42">
    <source>
        <dbReference type="ARBA" id="ARBA00047300"/>
    </source>
</evidence>
<dbReference type="PANTHER" id="PTHR43775:SF7">
    <property type="entry name" value="FATTY ACID SYNTHASE"/>
    <property type="match status" value="1"/>
</dbReference>
<dbReference type="SUPFAM" id="SSF51735">
    <property type="entry name" value="NAD(P)-binding Rossmann-fold domains"/>
    <property type="match status" value="2"/>
</dbReference>
<evidence type="ECO:0000256" key="32">
    <source>
        <dbReference type="ARBA" id="ARBA00023351"/>
    </source>
</evidence>
<comment type="catalytic activity">
    <reaction evidence="37">
        <text>(3R)-hydroxyoctadecanoyl-[ACP] = (2E)-octadecenoyl-[ACP] + H2O</text>
        <dbReference type="Rhea" id="RHEA:41924"/>
        <dbReference type="Rhea" id="RHEA-COMP:9654"/>
        <dbReference type="Rhea" id="RHEA-COMP:9655"/>
        <dbReference type="ChEBI" id="CHEBI:15377"/>
        <dbReference type="ChEBI" id="CHEBI:78488"/>
        <dbReference type="ChEBI" id="CHEBI:78489"/>
    </reaction>
    <physiologicalReaction direction="left-to-right" evidence="37">
        <dbReference type="Rhea" id="RHEA:41925"/>
    </physiologicalReaction>
</comment>
<feature type="region of interest" description="Disordered" evidence="74">
    <location>
        <begin position="2773"/>
        <end position="2821"/>
    </location>
</feature>
<dbReference type="Gene3D" id="3.90.180.10">
    <property type="entry name" value="Medium-chain alcohol dehydrogenases, catalytic domain"/>
    <property type="match status" value="1"/>
</dbReference>
<comment type="catalytic activity">
    <reaction evidence="46">
        <text>tetradecanoyl-[ACP] + malonyl-[ACP] + H(+) = 3-oxohexadecanoyl-[ACP] + holo-[ACP] + CO2</text>
        <dbReference type="Rhea" id="RHEA:41900"/>
        <dbReference type="Rhea" id="RHEA-COMP:9623"/>
        <dbReference type="Rhea" id="RHEA-COMP:9648"/>
        <dbReference type="Rhea" id="RHEA-COMP:9649"/>
        <dbReference type="Rhea" id="RHEA-COMP:9685"/>
        <dbReference type="ChEBI" id="CHEBI:15378"/>
        <dbReference type="ChEBI" id="CHEBI:16526"/>
        <dbReference type="ChEBI" id="CHEBI:64479"/>
        <dbReference type="ChEBI" id="CHEBI:78449"/>
        <dbReference type="ChEBI" id="CHEBI:78477"/>
        <dbReference type="ChEBI" id="CHEBI:78478"/>
    </reaction>
    <physiologicalReaction direction="left-to-right" evidence="46">
        <dbReference type="Rhea" id="RHEA:41901"/>
    </physiologicalReaction>
</comment>
<evidence type="ECO:0000256" key="40">
    <source>
        <dbReference type="ARBA" id="ARBA00023442"/>
    </source>
</evidence>
<comment type="catalytic activity">
    <reaction evidence="39">
        <text>(3R)-hydroxybutanoyl-[ACP] = (2E)-butenoyl-[ACP] + H2O</text>
        <dbReference type="Rhea" id="RHEA:41808"/>
        <dbReference type="Rhea" id="RHEA-COMP:9626"/>
        <dbReference type="Rhea" id="RHEA-COMP:9627"/>
        <dbReference type="ChEBI" id="CHEBI:15377"/>
        <dbReference type="ChEBI" id="CHEBI:78451"/>
        <dbReference type="ChEBI" id="CHEBI:78453"/>
    </reaction>
    <physiologicalReaction direction="left-to-right" evidence="39">
        <dbReference type="Rhea" id="RHEA:41809"/>
    </physiologicalReaction>
</comment>
<evidence type="ECO:0000256" key="58">
    <source>
        <dbReference type="ARBA" id="ARBA00048506"/>
    </source>
</evidence>
<evidence type="ECO:0000256" key="46">
    <source>
        <dbReference type="ARBA" id="ARBA00047451"/>
    </source>
</evidence>
<evidence type="ECO:0000256" key="16">
    <source>
        <dbReference type="ARBA" id="ARBA00022643"/>
    </source>
</evidence>
<dbReference type="SMART" id="SM00822">
    <property type="entry name" value="PKS_KR"/>
    <property type="match status" value="1"/>
</dbReference>
<dbReference type="InterPro" id="IPR016036">
    <property type="entry name" value="Malonyl_transacylase_ACP-bd"/>
</dbReference>
<dbReference type="InterPro" id="IPR057326">
    <property type="entry name" value="KR_dom"/>
</dbReference>
<dbReference type="PROSITE" id="PS00606">
    <property type="entry name" value="KS3_1"/>
    <property type="match status" value="1"/>
</dbReference>
<dbReference type="GO" id="GO:0017150">
    <property type="term" value="F:tRNA dihydrouridine synthase activity"/>
    <property type="evidence" value="ECO:0007669"/>
    <property type="project" value="InterPro"/>
</dbReference>
<evidence type="ECO:0000256" key="17">
    <source>
        <dbReference type="ARBA" id="ARBA00022679"/>
    </source>
</evidence>
<dbReference type="UniPathway" id="UPA00094"/>
<dbReference type="EC" id="1.1.1.100" evidence="6"/>
<dbReference type="Pfam" id="PF00107">
    <property type="entry name" value="ADH_zinc_N"/>
    <property type="match status" value="1"/>
</dbReference>
<evidence type="ECO:0000256" key="67">
    <source>
        <dbReference type="ARBA" id="ARBA00049263"/>
    </source>
</evidence>
<comment type="catalytic activity">
    <reaction evidence="44">
        <text>a (3R)-hydroxyacyl-[ACP] + NADP(+) = a 3-oxoacyl-[ACP] + NADPH + H(+)</text>
        <dbReference type="Rhea" id="RHEA:17397"/>
        <dbReference type="Rhea" id="RHEA-COMP:9916"/>
        <dbReference type="Rhea" id="RHEA-COMP:9945"/>
        <dbReference type="ChEBI" id="CHEBI:15378"/>
        <dbReference type="ChEBI" id="CHEBI:57783"/>
        <dbReference type="ChEBI" id="CHEBI:58349"/>
        <dbReference type="ChEBI" id="CHEBI:78776"/>
        <dbReference type="ChEBI" id="CHEBI:78827"/>
        <dbReference type="EC" id="1.1.1.100"/>
    </reaction>
    <physiologicalReaction direction="right-to-left" evidence="44">
        <dbReference type="Rhea" id="RHEA:17399"/>
    </physiologicalReaction>
</comment>
<evidence type="ECO:0000256" key="62">
    <source>
        <dbReference type="ARBA" id="ARBA00048704"/>
    </source>
</evidence>
<dbReference type="PANTHER" id="PTHR43775">
    <property type="entry name" value="FATTY ACID SYNTHASE"/>
    <property type="match status" value="1"/>
</dbReference>
<dbReference type="GO" id="GO:0004315">
    <property type="term" value="F:3-oxoacyl-[acyl-carrier-protein] synthase activity"/>
    <property type="evidence" value="ECO:0007669"/>
    <property type="project" value="UniProtKB-EC"/>
</dbReference>
<dbReference type="EC" id="2.3.1.41" evidence="8"/>
<dbReference type="CDD" id="cd05195">
    <property type="entry name" value="enoyl_red"/>
    <property type="match status" value="1"/>
</dbReference>
<dbReference type="InterPro" id="IPR020841">
    <property type="entry name" value="PKS_Beta-ketoAc_synthase_dom"/>
</dbReference>
<comment type="catalytic activity">
    <reaction evidence="58">
        <text>a fatty acyl-[ACP] + malonyl-[ACP] + H(+) = a 3-oxoacyl-[ACP] + holo-[ACP] + CO2</text>
        <dbReference type="Rhea" id="RHEA:22836"/>
        <dbReference type="Rhea" id="RHEA-COMP:9623"/>
        <dbReference type="Rhea" id="RHEA-COMP:9685"/>
        <dbReference type="Rhea" id="RHEA-COMP:9916"/>
        <dbReference type="Rhea" id="RHEA-COMP:14125"/>
        <dbReference type="ChEBI" id="CHEBI:15378"/>
        <dbReference type="ChEBI" id="CHEBI:16526"/>
        <dbReference type="ChEBI" id="CHEBI:64479"/>
        <dbReference type="ChEBI" id="CHEBI:78449"/>
        <dbReference type="ChEBI" id="CHEBI:78776"/>
        <dbReference type="ChEBI" id="CHEBI:138651"/>
        <dbReference type="EC" id="2.3.1.41"/>
    </reaction>
    <physiologicalReaction direction="left-to-right" evidence="58">
        <dbReference type="Rhea" id="RHEA:22837"/>
    </physiologicalReaction>
</comment>
<dbReference type="InterPro" id="IPR013785">
    <property type="entry name" value="Aldolase_TIM"/>
</dbReference>
<evidence type="ECO:0000256" key="22">
    <source>
        <dbReference type="ARBA" id="ARBA00022857"/>
    </source>
</evidence>
<keyword evidence="29" id="KW-0456">Lyase</keyword>
<dbReference type="CDD" id="cd02801">
    <property type="entry name" value="DUS_like_FMN"/>
    <property type="match status" value="1"/>
</dbReference>
<dbReference type="OrthoDB" id="329835at2759"/>
<comment type="catalytic activity">
    <reaction evidence="51">
        <text>3-oxobutanoyl-[ACP] + NADPH + H(+) = (3R)-hydroxybutanoyl-[ACP] + NADP(+)</text>
        <dbReference type="Rhea" id="RHEA:41804"/>
        <dbReference type="Rhea" id="RHEA-COMP:9625"/>
        <dbReference type="Rhea" id="RHEA-COMP:9626"/>
        <dbReference type="ChEBI" id="CHEBI:15378"/>
        <dbReference type="ChEBI" id="CHEBI:57783"/>
        <dbReference type="ChEBI" id="CHEBI:58349"/>
        <dbReference type="ChEBI" id="CHEBI:78450"/>
        <dbReference type="ChEBI" id="CHEBI:78451"/>
    </reaction>
    <physiologicalReaction direction="left-to-right" evidence="51">
        <dbReference type="Rhea" id="RHEA:41805"/>
    </physiologicalReaction>
</comment>
<comment type="caution">
    <text evidence="78">The sequence shown here is derived from an EMBL/GenBank/DDBJ whole genome shotgun (WGS) entry which is preliminary data.</text>
</comment>
<dbReference type="InterPro" id="IPR001227">
    <property type="entry name" value="Ac_transferase_dom_sf"/>
</dbReference>
<comment type="catalytic activity">
    <reaction evidence="68">
        <text>3-oxohexadecanoyl-[ACP] + NADPH + H(+) = (3R)-hydroxyhexadecanoyl-[ACP] + NADP(+)</text>
        <dbReference type="Rhea" id="RHEA:41904"/>
        <dbReference type="Rhea" id="RHEA-COMP:9649"/>
        <dbReference type="Rhea" id="RHEA-COMP:9650"/>
        <dbReference type="ChEBI" id="CHEBI:15378"/>
        <dbReference type="ChEBI" id="CHEBI:57783"/>
        <dbReference type="ChEBI" id="CHEBI:58349"/>
        <dbReference type="ChEBI" id="CHEBI:78478"/>
        <dbReference type="ChEBI" id="CHEBI:78480"/>
    </reaction>
    <physiologicalReaction direction="left-to-right" evidence="68">
        <dbReference type="Rhea" id="RHEA:41905"/>
    </physiologicalReaction>
</comment>
<comment type="catalytic activity">
    <reaction evidence="38">
        <text>(3R)-hydroxyhexadecanoyl-[ACP] = (2E)-hexadecenoyl-[ACP] + H2O</text>
        <dbReference type="Rhea" id="RHEA:41908"/>
        <dbReference type="Rhea" id="RHEA-COMP:9650"/>
        <dbReference type="Rhea" id="RHEA-COMP:9651"/>
        <dbReference type="ChEBI" id="CHEBI:15377"/>
        <dbReference type="ChEBI" id="CHEBI:78480"/>
        <dbReference type="ChEBI" id="CHEBI:78481"/>
    </reaction>
    <physiologicalReaction direction="left-to-right" evidence="38">
        <dbReference type="Rhea" id="RHEA:41909"/>
    </physiologicalReaction>
</comment>
<evidence type="ECO:0000256" key="44">
    <source>
        <dbReference type="ARBA" id="ARBA00047400"/>
    </source>
</evidence>
<gene>
    <name evidence="78" type="primary">Fasn</name>
    <name evidence="78" type="ORF">EURGUL_R11323</name>
</gene>
<evidence type="ECO:0000256" key="27">
    <source>
        <dbReference type="ARBA" id="ARBA00023098"/>
    </source>
</evidence>
<reference evidence="78 79" key="1">
    <citation type="submission" date="2019-09" db="EMBL/GenBank/DDBJ databases">
        <title>Bird 10,000 Genomes (B10K) Project - Family phase.</title>
        <authorList>
            <person name="Zhang G."/>
        </authorList>
    </citation>
    <scope>NUCLEOTIDE SEQUENCE [LARGE SCALE GENOMIC DNA]</scope>
    <source>
        <strain evidence="78">B10K-DU-002-51</strain>
        <tissue evidence="78">Muscle</tissue>
    </source>
</reference>
<dbReference type="Pfam" id="PF00975">
    <property type="entry name" value="Thioesterase"/>
    <property type="match status" value="1"/>
</dbReference>
<dbReference type="Gene3D" id="3.30.70.3290">
    <property type="match status" value="1"/>
</dbReference>
<comment type="catalytic activity">
    <reaction evidence="33">
        <text>(3R)-hydroxyhexanoyl-[ACP] = (2E)-hexenoyl-[ACP] + H2O</text>
        <dbReference type="Rhea" id="RHEA:41828"/>
        <dbReference type="Rhea" id="RHEA-COMP:9630"/>
        <dbReference type="Rhea" id="RHEA-COMP:9631"/>
        <dbReference type="ChEBI" id="CHEBI:15377"/>
        <dbReference type="ChEBI" id="CHEBI:78457"/>
        <dbReference type="ChEBI" id="CHEBI:78458"/>
    </reaction>
    <physiologicalReaction direction="left-to-right" evidence="33">
        <dbReference type="Rhea" id="RHEA:41829"/>
    </physiologicalReaction>
</comment>
<evidence type="ECO:0000256" key="63">
    <source>
        <dbReference type="ARBA" id="ARBA00048935"/>
    </source>
</evidence>
<evidence type="ECO:0000256" key="55">
    <source>
        <dbReference type="ARBA" id="ARBA00048289"/>
    </source>
</evidence>
<evidence type="ECO:0000256" key="12">
    <source>
        <dbReference type="ARBA" id="ARBA00022450"/>
    </source>
</evidence>
<dbReference type="InterPro" id="IPR001031">
    <property type="entry name" value="Thioesterase"/>
</dbReference>
<dbReference type="SUPFAM" id="SSF52151">
    <property type="entry name" value="FabD/lysophospholipase-like"/>
    <property type="match status" value="1"/>
</dbReference>
<evidence type="ECO:0000256" key="11">
    <source>
        <dbReference type="ARBA" id="ARBA00018769"/>
    </source>
</evidence>
<evidence type="ECO:0000256" key="74">
    <source>
        <dbReference type="SAM" id="MobiDB-lite"/>
    </source>
</evidence>
<dbReference type="EC" id="4.2.1.59" evidence="7"/>